<evidence type="ECO:0000313" key="2">
    <source>
        <dbReference type="Proteomes" id="UP000783213"/>
    </source>
</evidence>
<gene>
    <name evidence="1" type="ORF">EAE98_011505</name>
</gene>
<dbReference type="Proteomes" id="UP000783213">
    <property type="component" value="Unassembled WGS sequence"/>
</dbReference>
<name>A0ABQ7I5K2_9HELO</name>
<dbReference type="GeneID" id="62238276"/>
<organism evidence="1 2">
    <name type="scientific">Botrytis deweyae</name>
    <dbReference type="NCBI Taxonomy" id="2478750"/>
    <lineage>
        <taxon>Eukaryota</taxon>
        <taxon>Fungi</taxon>
        <taxon>Dikarya</taxon>
        <taxon>Ascomycota</taxon>
        <taxon>Pezizomycotina</taxon>
        <taxon>Leotiomycetes</taxon>
        <taxon>Helotiales</taxon>
        <taxon>Sclerotiniaceae</taxon>
        <taxon>Botrytis</taxon>
    </lineage>
</organism>
<evidence type="ECO:0000313" key="1">
    <source>
        <dbReference type="EMBL" id="KAF7913480.1"/>
    </source>
</evidence>
<comment type="caution">
    <text evidence="1">The sequence shown here is derived from an EMBL/GenBank/DDBJ whole genome shotgun (WGS) entry which is preliminary data.</text>
</comment>
<dbReference type="EMBL" id="RCSX01000049">
    <property type="protein sequence ID" value="KAF7913480.1"/>
    <property type="molecule type" value="Genomic_DNA"/>
</dbReference>
<protein>
    <submittedName>
        <fullName evidence="1">Uncharacterized protein</fullName>
    </submittedName>
</protein>
<accession>A0ABQ7I5K2</accession>
<sequence length="184" mass="21367">MSIYNDPPSSYDVDEYVWYSEKCDSKDWEPAPISTTRQLSIWEQNNALVFNLPELTNHTRITLAPLHPKNKDEIYLGNSKTNVIMRSLKQGFKSGFKTDFMTTFKNNLKRTKETGSVDHHYLTCYSIDFLNVWEERLRGEIMEAWVLDGMNPSPVDRISRTKFLVAKYMIKMRVIKGASCGDKP</sequence>
<keyword evidence="2" id="KW-1185">Reference proteome</keyword>
<proteinExistence type="predicted"/>
<reference evidence="1 2" key="1">
    <citation type="journal article" date="2020" name="Genome Biol. Evol.">
        <title>Comparative genomics of Sclerotiniaceae.</title>
        <authorList>
            <person name="Valero Jimenez C.A."/>
            <person name="Steentjes M."/>
            <person name="Scholten O.E."/>
            <person name="Van Kan J.A.L."/>
        </authorList>
    </citation>
    <scope>NUCLEOTIDE SEQUENCE [LARGE SCALE GENOMIC DNA]</scope>
    <source>
        <strain evidence="1 2">B1</strain>
    </source>
</reference>
<dbReference type="RefSeq" id="XP_038804481.1">
    <property type="nucleotide sequence ID" value="XM_038959127.1"/>
</dbReference>